<dbReference type="Proteomes" id="UP000217838">
    <property type="component" value="Unassembled WGS sequence"/>
</dbReference>
<dbReference type="InterPro" id="IPR029149">
    <property type="entry name" value="Creatin/AminoP/Spt16_N"/>
</dbReference>
<dbReference type="SUPFAM" id="SSF53092">
    <property type="entry name" value="Creatinase/prolidase N-terminal domain"/>
    <property type="match status" value="1"/>
</dbReference>
<dbReference type="PANTHER" id="PTHR46112">
    <property type="entry name" value="AMINOPEPTIDASE"/>
    <property type="match status" value="1"/>
</dbReference>
<dbReference type="SUPFAM" id="SSF55920">
    <property type="entry name" value="Creatinase/aminopeptidase"/>
    <property type="match status" value="1"/>
</dbReference>
<protein>
    <submittedName>
        <fullName evidence="2">Peptidase</fullName>
    </submittedName>
</protein>
<accession>A0A2A4YE71</accession>
<dbReference type="InterPro" id="IPR050659">
    <property type="entry name" value="Peptidase_M24B"/>
</dbReference>
<reference evidence="3" key="1">
    <citation type="submission" date="2017-08" db="EMBL/GenBank/DDBJ databases">
        <title>A dynamic microbial community with high functional redundancy inhabits the cold, oxic subseafloor aquifer.</title>
        <authorList>
            <person name="Tully B.J."/>
            <person name="Wheat C.G."/>
            <person name="Glazer B.T."/>
            <person name="Huber J.A."/>
        </authorList>
    </citation>
    <scope>NUCLEOTIDE SEQUENCE [LARGE SCALE GENOMIC DNA]</scope>
</reference>
<evidence type="ECO:0000313" key="2">
    <source>
        <dbReference type="EMBL" id="PCI93103.1"/>
    </source>
</evidence>
<organism evidence="2 3">
    <name type="scientific">Aerophobetes bacterium</name>
    <dbReference type="NCBI Taxonomy" id="2030807"/>
    <lineage>
        <taxon>Bacteria</taxon>
        <taxon>Candidatus Aerophobota</taxon>
    </lineage>
</organism>
<evidence type="ECO:0000313" key="3">
    <source>
        <dbReference type="Proteomes" id="UP000217838"/>
    </source>
</evidence>
<dbReference type="InterPro" id="IPR036005">
    <property type="entry name" value="Creatinase/aminopeptidase-like"/>
</dbReference>
<dbReference type="EMBL" id="NVUU01000072">
    <property type="protein sequence ID" value="PCI93103.1"/>
    <property type="molecule type" value="Genomic_DNA"/>
</dbReference>
<sequence>MDNRIEQAKEYLEEHEIDGWLLYDFHNLNSLALDFLEIPKGTHITRRFFYWIPKKGTPIQLVHCIEPHVLSHLPGEKKTYQKYKDLRKHLEEMLRHCKCVAMEYSEENHLPYISKIDAGTKEFIENIGPTVTSSGPFLQQFTCTMDDNQIDMHKEAAIFVDKLADDTFNYIKEGLTSGKVVNEYEVQQWMLKQMKENGFTWDFAPTVAFAEHTADPHYSPKDHETSKNLNKQDLVLLDICSKKDSPKSIYADITRMAIAANEPTEKQKEVYAIVREAQEETFNFIKRRYELKEIVKGFEADEICRDFITERGYGDQFFHRTGHNIYQTVHGPGAHLDSLETLDDRPLIPNTAFTIEPGIYFPGDFGVRVEYDVFIHNNGVLENTTGAQDTIRCLL</sequence>
<dbReference type="InterPro" id="IPR000994">
    <property type="entry name" value="Pept_M24"/>
</dbReference>
<feature type="domain" description="Peptidase M24" evidence="1">
    <location>
        <begin position="153"/>
        <end position="376"/>
    </location>
</feature>
<dbReference type="Gene3D" id="3.90.230.10">
    <property type="entry name" value="Creatinase/methionine aminopeptidase superfamily"/>
    <property type="match status" value="1"/>
</dbReference>
<dbReference type="PANTHER" id="PTHR46112:SF3">
    <property type="entry name" value="AMINOPEPTIDASE YPDF"/>
    <property type="match status" value="1"/>
</dbReference>
<proteinExistence type="predicted"/>
<name>A0A2A4YE71_UNCAE</name>
<gene>
    <name evidence="2" type="ORF">COB11_05885</name>
</gene>
<comment type="caution">
    <text evidence="2">The sequence shown here is derived from an EMBL/GenBank/DDBJ whole genome shotgun (WGS) entry which is preliminary data.</text>
</comment>
<dbReference type="AlphaFoldDB" id="A0A2A4YE71"/>
<evidence type="ECO:0000259" key="1">
    <source>
        <dbReference type="Pfam" id="PF00557"/>
    </source>
</evidence>
<dbReference type="Pfam" id="PF00557">
    <property type="entry name" value="Peptidase_M24"/>
    <property type="match status" value="1"/>
</dbReference>